<proteinExistence type="predicted"/>
<evidence type="ECO:0000313" key="1">
    <source>
        <dbReference type="EMBL" id="KAG6375953.1"/>
    </source>
</evidence>
<dbReference type="OrthoDB" id="2654802at2759"/>
<comment type="caution">
    <text evidence="1">The sequence shown here is derived from an EMBL/GenBank/DDBJ whole genome shotgun (WGS) entry which is preliminary data.</text>
</comment>
<sequence length="53" mass="5992">MQGFISKLFKTITQNVPGLTLYDMMQSSHDFEDVKAALNDRIDWSIELVGTSV</sequence>
<dbReference type="Proteomes" id="UP000683000">
    <property type="component" value="Unassembled WGS sequence"/>
</dbReference>
<accession>A0A8I3A8L9</accession>
<dbReference type="EMBL" id="JAGFBS010000013">
    <property type="protein sequence ID" value="KAG6375953.1"/>
    <property type="molecule type" value="Genomic_DNA"/>
</dbReference>
<keyword evidence="2" id="KW-1185">Reference proteome</keyword>
<evidence type="ECO:0000313" key="2">
    <source>
        <dbReference type="Proteomes" id="UP000683000"/>
    </source>
</evidence>
<organism evidence="1 2">
    <name type="scientific">Boletus reticuloceps</name>
    <dbReference type="NCBI Taxonomy" id="495285"/>
    <lineage>
        <taxon>Eukaryota</taxon>
        <taxon>Fungi</taxon>
        <taxon>Dikarya</taxon>
        <taxon>Basidiomycota</taxon>
        <taxon>Agaricomycotina</taxon>
        <taxon>Agaricomycetes</taxon>
        <taxon>Agaricomycetidae</taxon>
        <taxon>Boletales</taxon>
        <taxon>Boletineae</taxon>
        <taxon>Boletaceae</taxon>
        <taxon>Boletoideae</taxon>
        <taxon>Boletus</taxon>
    </lineage>
</organism>
<protein>
    <submittedName>
        <fullName evidence="1">Uncharacterized protein</fullName>
    </submittedName>
</protein>
<reference evidence="1" key="1">
    <citation type="submission" date="2021-03" db="EMBL/GenBank/DDBJ databases">
        <title>Evolutionary innovations through gain and loss of genes in the ectomycorrhizal Boletales.</title>
        <authorList>
            <person name="Wu G."/>
            <person name="Miyauchi S."/>
            <person name="Morin E."/>
            <person name="Yang Z.-L."/>
            <person name="Xu J."/>
            <person name="Martin F.M."/>
        </authorList>
    </citation>
    <scope>NUCLEOTIDE SEQUENCE</scope>
    <source>
        <strain evidence="1">BR01</strain>
    </source>
</reference>
<dbReference type="AlphaFoldDB" id="A0A8I3A8L9"/>
<name>A0A8I3A8L9_9AGAM</name>
<gene>
    <name evidence="1" type="ORF">JVT61DRAFT_2830</name>
</gene>